<keyword evidence="3" id="KW-1185">Reference proteome</keyword>
<dbReference type="InterPro" id="IPR016913">
    <property type="entry name" value="UCP029215"/>
</dbReference>
<feature type="region of interest" description="Disordered" evidence="1">
    <location>
        <begin position="354"/>
        <end position="383"/>
    </location>
</feature>
<reference evidence="2" key="1">
    <citation type="submission" date="2023-01" db="EMBL/GenBank/DDBJ databases">
        <authorList>
            <person name="Choi J."/>
            <person name="Chang Y."/>
        </authorList>
    </citation>
    <scope>NUCLEOTIDE SEQUENCE</scope>
</reference>
<evidence type="ECO:0000313" key="3">
    <source>
        <dbReference type="Proteomes" id="UP001215034"/>
    </source>
</evidence>
<evidence type="ECO:0000313" key="2">
    <source>
        <dbReference type="EMBL" id="WET18206.1"/>
    </source>
</evidence>
<dbReference type="Pfam" id="PF09979">
    <property type="entry name" value="DUF2213"/>
    <property type="match status" value="1"/>
</dbReference>
<name>A0AAF0D0U1_9CAUD</name>
<feature type="compositionally biased region" description="Basic and acidic residues" evidence="1">
    <location>
        <begin position="354"/>
        <end position="369"/>
    </location>
</feature>
<dbReference type="Proteomes" id="UP001215034">
    <property type="component" value="Segment"/>
</dbReference>
<sequence length="383" mass="41698">MLGCSRLFYRRLKMKAKQRFDSVKIKAHFDDNGFLVDRPIVARIGAQVYKTPHGDRVEFRPASEVFKQDSLQSFAGKPITVGHVTVTPQNAKDVVVGSCAGAGIASGVGVEVPLSIYSDYAISKAKAKEAGELSVGYTSVDIDKPGWGSNETGEYIFEEDMKQDEAPPEGWVKFDAVQTNIKVNHIALVFKGRAGIAKLNLDAEQEFPYDNNVQLTNEDKQMKKIKIDSVDVEVTEDVANHIEKLTAQIATIQGKADGFEAERDALKVKVDSLPELVKAEVEKQKADAAARAEVTAVAETAGVKHDGLDIKDVKIAVVKAMLDKDVSEKSDAYIDAMFDVAKDSDIMAIQRKAVKGDSIEGGKPEEKNDAAPVTPNSRLSKVM</sequence>
<dbReference type="EMBL" id="OQ223306">
    <property type="protein sequence ID" value="WET18206.1"/>
    <property type="molecule type" value="Genomic_DNA"/>
</dbReference>
<protein>
    <submittedName>
        <fullName evidence="2">Major head subunit</fullName>
    </submittedName>
</protein>
<feature type="compositionally biased region" description="Polar residues" evidence="1">
    <location>
        <begin position="374"/>
        <end position="383"/>
    </location>
</feature>
<proteinExistence type="predicted"/>
<gene>
    <name evidence="2" type="ORF">S202_14</name>
</gene>
<evidence type="ECO:0000256" key="1">
    <source>
        <dbReference type="SAM" id="MobiDB-lite"/>
    </source>
</evidence>
<accession>A0AAF0D0U1</accession>
<organism evidence="2 3">
    <name type="scientific">Shigella phage S2_02</name>
    <dbReference type="NCBI Taxonomy" id="3027007"/>
    <lineage>
        <taxon>Viruses</taxon>
        <taxon>Duplodnaviria</taxon>
        <taxon>Heunggongvirae</taxon>
        <taxon>Uroviricota</taxon>
        <taxon>Caudoviricetes</taxon>
        <taxon>Drexlerviridae</taxon>
        <taxon>Tunavirinae</taxon>
        <taxon>Tunavirus</taxon>
        <taxon>Tunavirus S202</taxon>
    </lineage>
</organism>